<gene>
    <name evidence="1" type="ORF">pdam_00025264</name>
</gene>
<organism evidence="1 2">
    <name type="scientific">Pocillopora damicornis</name>
    <name type="common">Cauliflower coral</name>
    <name type="synonym">Millepora damicornis</name>
    <dbReference type="NCBI Taxonomy" id="46731"/>
    <lineage>
        <taxon>Eukaryota</taxon>
        <taxon>Metazoa</taxon>
        <taxon>Cnidaria</taxon>
        <taxon>Anthozoa</taxon>
        <taxon>Hexacorallia</taxon>
        <taxon>Scleractinia</taxon>
        <taxon>Astrocoeniina</taxon>
        <taxon>Pocilloporidae</taxon>
        <taxon>Pocillopora</taxon>
    </lineage>
</organism>
<dbReference type="InterPro" id="IPR051223">
    <property type="entry name" value="Polycystin"/>
</dbReference>
<dbReference type="AlphaFoldDB" id="A0A3M6TAD2"/>
<reference evidence="1 2" key="1">
    <citation type="journal article" date="2018" name="Sci. Rep.">
        <title>Comparative analysis of the Pocillopora damicornis genome highlights role of immune system in coral evolution.</title>
        <authorList>
            <person name="Cunning R."/>
            <person name="Bay R.A."/>
            <person name="Gillette P."/>
            <person name="Baker A.C."/>
            <person name="Traylor-Knowles N."/>
        </authorList>
    </citation>
    <scope>NUCLEOTIDE SEQUENCE [LARGE SCALE GENOMIC DNA]</scope>
    <source>
        <strain evidence="1">RSMAS</strain>
        <tissue evidence="1">Whole animal</tissue>
    </source>
</reference>
<feature type="non-terminal residue" evidence="1">
    <location>
        <position position="1"/>
    </location>
</feature>
<accession>A0A3M6TAD2</accession>
<keyword evidence="2" id="KW-1185">Reference proteome</keyword>
<feature type="non-terminal residue" evidence="1">
    <location>
        <position position="493"/>
    </location>
</feature>
<sequence>GVQVNDKQLTDKAETNLNSTGIVIKKNQLGELPPGLVRTVLPPGKKQDNYKIYFEVMVKPAPAGESLSELTVGNSSQFNQLVQLGDVRGATQLANAVLESAEQRKSTTAQEKIAVTSVIARATLEPSEVTFDTQIKDSVVKTVSEIQVGNLQSLIQVTSIIARATLEPSEVTFDTQKLALKTLTSMTSLLSSKTTEDYASEYVLVEEGGENLVLGLGNLLHSTAQKADVVGQTKEPTDVRSKSENISRDTEKLIDDVATALLSKMIVDQEPRRINTKSINMELSRMSSRSRGTSADFTDDDRAGFKFSLAAITDDKVITPEYIDSVLTMSAFNPFTWDNSSAVVRDSHVLSLNLKDDEGEPLIVKDSREDIEIKIPRKVKFTPEERVSFFVKPSSEGKMQYHKINSPGVRGNALRLRITPERPTIFKVFVRQGQRPTVTEYDLTKRIPDESCSISPQASQRGCSEEAYDVVLYHELISEAGLRRKHAQRLRTK</sequence>
<dbReference type="PANTHER" id="PTHR10877">
    <property type="entry name" value="POLYCYSTIN FAMILY MEMBER"/>
    <property type="match status" value="1"/>
</dbReference>
<dbReference type="EMBL" id="RCHS01004037">
    <property type="protein sequence ID" value="RMX38281.1"/>
    <property type="molecule type" value="Genomic_DNA"/>
</dbReference>
<name>A0A3M6TAD2_POCDA</name>
<dbReference type="GO" id="GO:0050982">
    <property type="term" value="P:detection of mechanical stimulus"/>
    <property type="evidence" value="ECO:0007669"/>
    <property type="project" value="TreeGrafter"/>
</dbReference>
<dbReference type="PANTHER" id="PTHR10877:SF194">
    <property type="entry name" value="LOCATION OF VULVA DEFECTIVE 1"/>
    <property type="match status" value="1"/>
</dbReference>
<dbReference type="GO" id="GO:0005262">
    <property type="term" value="F:calcium channel activity"/>
    <property type="evidence" value="ECO:0007669"/>
    <property type="project" value="TreeGrafter"/>
</dbReference>
<dbReference type="OrthoDB" id="10554056at2759"/>
<proteinExistence type="predicted"/>
<evidence type="ECO:0000313" key="1">
    <source>
        <dbReference type="EMBL" id="RMX38281.1"/>
    </source>
</evidence>
<evidence type="ECO:0000313" key="2">
    <source>
        <dbReference type="Proteomes" id="UP000275408"/>
    </source>
</evidence>
<protein>
    <submittedName>
        <fullName evidence="1">Uncharacterized protein</fullName>
    </submittedName>
</protein>
<dbReference type="GO" id="GO:0016020">
    <property type="term" value="C:membrane"/>
    <property type="evidence" value="ECO:0007669"/>
    <property type="project" value="TreeGrafter"/>
</dbReference>
<comment type="caution">
    <text evidence="1">The sequence shown here is derived from an EMBL/GenBank/DDBJ whole genome shotgun (WGS) entry which is preliminary data.</text>
</comment>
<dbReference type="Proteomes" id="UP000275408">
    <property type="component" value="Unassembled WGS sequence"/>
</dbReference>